<comment type="subcellular location">
    <subcellularLocation>
        <location evidence="1">Membrane</location>
        <topology evidence="1">Multi-pass membrane protein</topology>
    </subcellularLocation>
</comment>
<name>A0AAD7AHQ5_9AGAR</name>
<dbReference type="PANTHER" id="PTHR43791:SF63">
    <property type="entry name" value="HIGH AFFINITY CYSTEINE TRANSPORTER"/>
    <property type="match status" value="1"/>
</dbReference>
<dbReference type="GO" id="GO:0016020">
    <property type="term" value="C:membrane"/>
    <property type="evidence" value="ECO:0007669"/>
    <property type="project" value="UniProtKB-SubCell"/>
</dbReference>
<reference evidence="7" key="1">
    <citation type="submission" date="2023-03" db="EMBL/GenBank/DDBJ databases">
        <title>Massive genome expansion in bonnet fungi (Mycena s.s.) driven by repeated elements and novel gene families across ecological guilds.</title>
        <authorList>
            <consortium name="Lawrence Berkeley National Laboratory"/>
            <person name="Harder C.B."/>
            <person name="Miyauchi S."/>
            <person name="Viragh M."/>
            <person name="Kuo A."/>
            <person name="Thoen E."/>
            <person name="Andreopoulos B."/>
            <person name="Lu D."/>
            <person name="Skrede I."/>
            <person name="Drula E."/>
            <person name="Henrissat B."/>
            <person name="Morin E."/>
            <person name="Kohler A."/>
            <person name="Barry K."/>
            <person name="LaButti K."/>
            <person name="Morin E."/>
            <person name="Salamov A."/>
            <person name="Lipzen A."/>
            <person name="Mereny Z."/>
            <person name="Hegedus B."/>
            <person name="Baldrian P."/>
            <person name="Stursova M."/>
            <person name="Weitz H."/>
            <person name="Taylor A."/>
            <person name="Grigoriev I.V."/>
            <person name="Nagy L.G."/>
            <person name="Martin F."/>
            <person name="Kauserud H."/>
        </authorList>
    </citation>
    <scope>NUCLEOTIDE SEQUENCE</scope>
    <source>
        <strain evidence="7">CBHHK002</strain>
    </source>
</reference>
<evidence type="ECO:0000256" key="5">
    <source>
        <dbReference type="ARBA" id="ARBA00023136"/>
    </source>
</evidence>
<feature type="chain" id="PRO_5042171049" evidence="6">
    <location>
        <begin position="27"/>
        <end position="171"/>
    </location>
</feature>
<evidence type="ECO:0000256" key="6">
    <source>
        <dbReference type="SAM" id="SignalP"/>
    </source>
</evidence>
<dbReference type="InterPro" id="IPR036259">
    <property type="entry name" value="MFS_trans_sf"/>
</dbReference>
<proteinExistence type="predicted"/>
<accession>A0AAD7AHQ5</accession>
<keyword evidence="6" id="KW-0732">Signal</keyword>
<keyword evidence="8" id="KW-1185">Reference proteome</keyword>
<sequence>MIITAILTFGTSIAFWLVVPDSPTSAWFLTPQERVVSVMRLKANQTGVENKHFKKEQYVCEASVLQNDASRIYRMIEALLDPKTWLFALLSGLANVPKGLSNQSAVIIASIRFSILQTTLLGCVIGVGETVVIWTTCVISSRTGSRAWVIFVYYLPNNLGTILASTLPWTN</sequence>
<protein>
    <submittedName>
        <fullName evidence="7">Uncharacterized protein</fullName>
    </submittedName>
</protein>
<gene>
    <name evidence="7" type="ORF">DFH08DRAFT_953286</name>
</gene>
<evidence type="ECO:0000256" key="3">
    <source>
        <dbReference type="ARBA" id="ARBA00022692"/>
    </source>
</evidence>
<dbReference type="SUPFAM" id="SSF103473">
    <property type="entry name" value="MFS general substrate transporter"/>
    <property type="match status" value="1"/>
</dbReference>
<dbReference type="Proteomes" id="UP001218218">
    <property type="component" value="Unassembled WGS sequence"/>
</dbReference>
<feature type="signal peptide" evidence="6">
    <location>
        <begin position="1"/>
        <end position="26"/>
    </location>
</feature>
<keyword evidence="2" id="KW-0813">Transport</keyword>
<dbReference type="EMBL" id="JARIHO010000007">
    <property type="protein sequence ID" value="KAJ7358096.1"/>
    <property type="molecule type" value="Genomic_DNA"/>
</dbReference>
<dbReference type="PANTHER" id="PTHR43791">
    <property type="entry name" value="PERMEASE-RELATED"/>
    <property type="match status" value="1"/>
</dbReference>
<keyword evidence="3" id="KW-0812">Transmembrane</keyword>
<evidence type="ECO:0000313" key="7">
    <source>
        <dbReference type="EMBL" id="KAJ7358096.1"/>
    </source>
</evidence>
<evidence type="ECO:0000256" key="1">
    <source>
        <dbReference type="ARBA" id="ARBA00004141"/>
    </source>
</evidence>
<keyword evidence="4" id="KW-1133">Transmembrane helix</keyword>
<evidence type="ECO:0000256" key="4">
    <source>
        <dbReference type="ARBA" id="ARBA00022989"/>
    </source>
</evidence>
<dbReference type="AlphaFoldDB" id="A0AAD7AHQ5"/>
<evidence type="ECO:0000313" key="8">
    <source>
        <dbReference type="Proteomes" id="UP001218218"/>
    </source>
</evidence>
<dbReference type="GO" id="GO:0022857">
    <property type="term" value="F:transmembrane transporter activity"/>
    <property type="evidence" value="ECO:0007669"/>
    <property type="project" value="TreeGrafter"/>
</dbReference>
<comment type="caution">
    <text evidence="7">The sequence shown here is derived from an EMBL/GenBank/DDBJ whole genome shotgun (WGS) entry which is preliminary data.</text>
</comment>
<evidence type="ECO:0000256" key="2">
    <source>
        <dbReference type="ARBA" id="ARBA00022448"/>
    </source>
</evidence>
<organism evidence="7 8">
    <name type="scientific">Mycena albidolilacea</name>
    <dbReference type="NCBI Taxonomy" id="1033008"/>
    <lineage>
        <taxon>Eukaryota</taxon>
        <taxon>Fungi</taxon>
        <taxon>Dikarya</taxon>
        <taxon>Basidiomycota</taxon>
        <taxon>Agaricomycotina</taxon>
        <taxon>Agaricomycetes</taxon>
        <taxon>Agaricomycetidae</taxon>
        <taxon>Agaricales</taxon>
        <taxon>Marasmiineae</taxon>
        <taxon>Mycenaceae</taxon>
        <taxon>Mycena</taxon>
    </lineage>
</organism>
<keyword evidence="5" id="KW-0472">Membrane</keyword>